<dbReference type="InterPro" id="IPR050740">
    <property type="entry name" value="Aldehyde_DH_Superfamily"/>
</dbReference>
<organism evidence="3 4">
    <name type="scientific">Aegilops tauschii subsp. strangulata</name>
    <name type="common">Goatgrass</name>
    <dbReference type="NCBI Taxonomy" id="200361"/>
    <lineage>
        <taxon>Eukaryota</taxon>
        <taxon>Viridiplantae</taxon>
        <taxon>Streptophyta</taxon>
        <taxon>Embryophyta</taxon>
        <taxon>Tracheophyta</taxon>
        <taxon>Spermatophyta</taxon>
        <taxon>Magnoliopsida</taxon>
        <taxon>Liliopsida</taxon>
        <taxon>Poales</taxon>
        <taxon>Poaceae</taxon>
        <taxon>BOP clade</taxon>
        <taxon>Pooideae</taxon>
        <taxon>Triticodae</taxon>
        <taxon>Triticeae</taxon>
        <taxon>Triticinae</taxon>
        <taxon>Aegilops</taxon>
    </lineage>
</organism>
<dbReference type="InterPro" id="IPR015590">
    <property type="entry name" value="Aldehyde_DH_dom"/>
</dbReference>
<sequence length="97" mass="10634">NIMLGGKRHSLGMSFYEPTVVGNVSNDMLLFSEEVFGPVAPLIPFKTEEEAIHLANDTNAGLAAYMFTKNIARSWRVSEALEYGLVGVNEGLISTER</sequence>
<reference evidence="4" key="1">
    <citation type="journal article" date="2014" name="Science">
        <title>Ancient hybridizations among the ancestral genomes of bread wheat.</title>
        <authorList>
            <consortium name="International Wheat Genome Sequencing Consortium,"/>
            <person name="Marcussen T."/>
            <person name="Sandve S.R."/>
            <person name="Heier L."/>
            <person name="Spannagl M."/>
            <person name="Pfeifer M."/>
            <person name="Jakobsen K.S."/>
            <person name="Wulff B.B."/>
            <person name="Steuernagel B."/>
            <person name="Mayer K.F."/>
            <person name="Olsen O.A."/>
        </authorList>
    </citation>
    <scope>NUCLEOTIDE SEQUENCE [LARGE SCALE GENOMIC DNA]</scope>
    <source>
        <strain evidence="4">cv. AL8/78</strain>
    </source>
</reference>
<protein>
    <recommendedName>
        <fullName evidence="2">Aldehyde dehydrogenase domain-containing protein</fullName>
    </recommendedName>
</protein>
<keyword evidence="4" id="KW-1185">Reference proteome</keyword>
<dbReference type="Gene3D" id="3.40.309.10">
    <property type="entry name" value="Aldehyde Dehydrogenase, Chain A, domain 2"/>
    <property type="match status" value="1"/>
</dbReference>
<dbReference type="GO" id="GO:0004777">
    <property type="term" value="F:succinate-semialdehyde dehydrogenase (NAD+) activity"/>
    <property type="evidence" value="ECO:0007669"/>
    <property type="project" value="TreeGrafter"/>
</dbReference>
<evidence type="ECO:0000256" key="1">
    <source>
        <dbReference type="ARBA" id="ARBA00023002"/>
    </source>
</evidence>
<keyword evidence="1" id="KW-0560">Oxidoreductase</keyword>
<dbReference type="PANTHER" id="PTHR43353">
    <property type="entry name" value="SUCCINATE-SEMIALDEHYDE DEHYDROGENASE, MITOCHONDRIAL"/>
    <property type="match status" value="1"/>
</dbReference>
<dbReference type="EnsemblPlants" id="AET6Gv20397000.19">
    <property type="protein sequence ID" value="AET6Gv20397000.19"/>
    <property type="gene ID" value="AET6Gv20397000"/>
</dbReference>
<dbReference type="GO" id="GO:0009450">
    <property type="term" value="P:gamma-aminobutyric acid catabolic process"/>
    <property type="evidence" value="ECO:0007669"/>
    <property type="project" value="TreeGrafter"/>
</dbReference>
<feature type="domain" description="Aldehyde dehydrogenase" evidence="2">
    <location>
        <begin position="2"/>
        <end position="93"/>
    </location>
</feature>
<evidence type="ECO:0000313" key="4">
    <source>
        <dbReference type="Proteomes" id="UP000015105"/>
    </source>
</evidence>
<dbReference type="Pfam" id="PF00171">
    <property type="entry name" value="Aldedh"/>
    <property type="match status" value="1"/>
</dbReference>
<dbReference type="InterPro" id="IPR016161">
    <property type="entry name" value="Ald_DH/histidinol_DH"/>
</dbReference>
<reference evidence="3" key="4">
    <citation type="submission" date="2019-03" db="UniProtKB">
        <authorList>
            <consortium name="EnsemblPlants"/>
        </authorList>
    </citation>
    <scope>IDENTIFICATION</scope>
</reference>
<evidence type="ECO:0000259" key="2">
    <source>
        <dbReference type="Pfam" id="PF00171"/>
    </source>
</evidence>
<dbReference type="PANTHER" id="PTHR43353:SF5">
    <property type="entry name" value="SUCCINATE-SEMIALDEHYDE DEHYDROGENASE, MITOCHONDRIAL"/>
    <property type="match status" value="1"/>
</dbReference>
<dbReference type="AlphaFoldDB" id="A0A453NJU1"/>
<dbReference type="InterPro" id="IPR016163">
    <property type="entry name" value="Ald_DH_C"/>
</dbReference>
<dbReference type="Proteomes" id="UP000015105">
    <property type="component" value="Chromosome 6D"/>
</dbReference>
<accession>A0A453NJU1</accession>
<evidence type="ECO:0000313" key="3">
    <source>
        <dbReference type="EnsemblPlants" id="AET6Gv20397000.19"/>
    </source>
</evidence>
<name>A0A453NJU1_AEGTS</name>
<dbReference type="Gramene" id="AET6Gv20397000.19">
    <property type="protein sequence ID" value="AET6Gv20397000.19"/>
    <property type="gene ID" value="AET6Gv20397000"/>
</dbReference>
<reference evidence="4" key="2">
    <citation type="journal article" date="2017" name="Nat. Plants">
        <title>The Aegilops tauschii genome reveals multiple impacts of transposons.</title>
        <authorList>
            <person name="Zhao G."/>
            <person name="Zou C."/>
            <person name="Li K."/>
            <person name="Wang K."/>
            <person name="Li T."/>
            <person name="Gao L."/>
            <person name="Zhang X."/>
            <person name="Wang H."/>
            <person name="Yang Z."/>
            <person name="Liu X."/>
            <person name="Jiang W."/>
            <person name="Mao L."/>
            <person name="Kong X."/>
            <person name="Jiao Y."/>
            <person name="Jia J."/>
        </authorList>
    </citation>
    <scope>NUCLEOTIDE SEQUENCE [LARGE SCALE GENOMIC DNA]</scope>
    <source>
        <strain evidence="4">cv. AL8/78</strain>
    </source>
</reference>
<proteinExistence type="predicted"/>
<reference evidence="3" key="5">
    <citation type="journal article" date="2021" name="G3 (Bethesda)">
        <title>Aegilops tauschii genome assembly Aet v5.0 features greater sequence contiguity and improved annotation.</title>
        <authorList>
            <person name="Wang L."/>
            <person name="Zhu T."/>
            <person name="Rodriguez J.C."/>
            <person name="Deal K.R."/>
            <person name="Dubcovsky J."/>
            <person name="McGuire P.E."/>
            <person name="Lux T."/>
            <person name="Spannagl M."/>
            <person name="Mayer K.F.X."/>
            <person name="Baldrich P."/>
            <person name="Meyers B.C."/>
            <person name="Huo N."/>
            <person name="Gu Y.Q."/>
            <person name="Zhou H."/>
            <person name="Devos K.M."/>
            <person name="Bennetzen J.L."/>
            <person name="Unver T."/>
            <person name="Budak H."/>
            <person name="Gulick P.J."/>
            <person name="Galiba G."/>
            <person name="Kalapos B."/>
            <person name="Nelson D.R."/>
            <person name="Li P."/>
            <person name="You F.M."/>
            <person name="Luo M.C."/>
            <person name="Dvorak J."/>
        </authorList>
    </citation>
    <scope>NUCLEOTIDE SEQUENCE [LARGE SCALE GENOMIC DNA]</scope>
    <source>
        <strain evidence="3">cv. AL8/78</strain>
    </source>
</reference>
<dbReference type="SUPFAM" id="SSF53720">
    <property type="entry name" value="ALDH-like"/>
    <property type="match status" value="1"/>
</dbReference>
<reference evidence="3" key="3">
    <citation type="journal article" date="2017" name="Nature">
        <title>Genome sequence of the progenitor of the wheat D genome Aegilops tauschii.</title>
        <authorList>
            <person name="Luo M.C."/>
            <person name="Gu Y.Q."/>
            <person name="Puiu D."/>
            <person name="Wang H."/>
            <person name="Twardziok S.O."/>
            <person name="Deal K.R."/>
            <person name="Huo N."/>
            <person name="Zhu T."/>
            <person name="Wang L."/>
            <person name="Wang Y."/>
            <person name="McGuire P.E."/>
            <person name="Liu S."/>
            <person name="Long H."/>
            <person name="Ramasamy R.K."/>
            <person name="Rodriguez J.C."/>
            <person name="Van S.L."/>
            <person name="Yuan L."/>
            <person name="Wang Z."/>
            <person name="Xia Z."/>
            <person name="Xiao L."/>
            <person name="Anderson O.D."/>
            <person name="Ouyang S."/>
            <person name="Liang Y."/>
            <person name="Zimin A.V."/>
            <person name="Pertea G."/>
            <person name="Qi P."/>
            <person name="Bennetzen J.L."/>
            <person name="Dai X."/>
            <person name="Dawson M.W."/>
            <person name="Muller H.G."/>
            <person name="Kugler K."/>
            <person name="Rivarola-Duarte L."/>
            <person name="Spannagl M."/>
            <person name="Mayer K.F.X."/>
            <person name="Lu F.H."/>
            <person name="Bevan M.W."/>
            <person name="Leroy P."/>
            <person name="Li P."/>
            <person name="You F.M."/>
            <person name="Sun Q."/>
            <person name="Liu Z."/>
            <person name="Lyons E."/>
            <person name="Wicker T."/>
            <person name="Salzberg S.L."/>
            <person name="Devos K.M."/>
            <person name="Dvorak J."/>
        </authorList>
    </citation>
    <scope>NUCLEOTIDE SEQUENCE [LARGE SCALE GENOMIC DNA]</scope>
    <source>
        <strain evidence="3">cv. AL8/78</strain>
    </source>
</reference>